<dbReference type="EnsemblMetazoa" id="HelroT69777">
    <property type="protein sequence ID" value="HelroP69777"/>
    <property type="gene ID" value="HelroG69777"/>
</dbReference>
<dbReference type="InterPro" id="IPR050174">
    <property type="entry name" value="Protocadherin/Cadherin-CA"/>
</dbReference>
<keyword evidence="6 11" id="KW-0106">Calcium</keyword>
<dbReference type="HOGENOM" id="CLU_006480_3_2_1"/>
<keyword evidence="5" id="KW-0677">Repeat</keyword>
<keyword evidence="16" id="KW-1185">Reference proteome</keyword>
<dbReference type="GO" id="GO:0005886">
    <property type="term" value="C:plasma membrane"/>
    <property type="evidence" value="ECO:0000318"/>
    <property type="project" value="GO_Central"/>
</dbReference>
<dbReference type="CDD" id="cd11304">
    <property type="entry name" value="Cadherin_repeat"/>
    <property type="match status" value="6"/>
</dbReference>
<dbReference type="EMBL" id="AMQM01001936">
    <property type="status" value="NOT_ANNOTATED_CDS"/>
    <property type="molecule type" value="Genomic_DNA"/>
</dbReference>
<dbReference type="SMART" id="SM00112">
    <property type="entry name" value="CA"/>
    <property type="match status" value="6"/>
</dbReference>
<feature type="transmembrane region" description="Helical" evidence="12">
    <location>
        <begin position="686"/>
        <end position="706"/>
    </location>
</feature>
<keyword evidence="8 12" id="KW-1133">Transmembrane helix</keyword>
<evidence type="ECO:0000313" key="14">
    <source>
        <dbReference type="EMBL" id="ESN92947.1"/>
    </source>
</evidence>
<gene>
    <name evidence="15" type="primary">20214382</name>
    <name evidence="14" type="ORF">HELRODRAFT_69777</name>
</gene>
<dbReference type="KEGG" id="hro:HELRODRAFT_69777"/>
<evidence type="ECO:0000256" key="10">
    <source>
        <dbReference type="ARBA" id="ARBA00023180"/>
    </source>
</evidence>
<name>T1FZY4_HELRO</name>
<dbReference type="FunFam" id="2.60.40.60:FF:000005">
    <property type="entry name" value="Protocadherin 9"/>
    <property type="match status" value="1"/>
</dbReference>
<comment type="subcellular location">
    <subcellularLocation>
        <location evidence="1">Cell membrane</location>
        <topology evidence="1">Single-pass type I membrane protein</topology>
    </subcellularLocation>
</comment>
<feature type="domain" description="Cadherin" evidence="13">
    <location>
        <begin position="16"/>
        <end position="118"/>
    </location>
</feature>
<accession>T1FZY4</accession>
<evidence type="ECO:0000256" key="11">
    <source>
        <dbReference type="PROSITE-ProRule" id="PRU00043"/>
    </source>
</evidence>
<dbReference type="EMBL" id="KB097639">
    <property type="protein sequence ID" value="ESN92947.1"/>
    <property type="molecule type" value="Genomic_DNA"/>
</dbReference>
<evidence type="ECO:0000256" key="5">
    <source>
        <dbReference type="ARBA" id="ARBA00022737"/>
    </source>
</evidence>
<dbReference type="GO" id="GO:0050839">
    <property type="term" value="F:cell adhesion molecule binding"/>
    <property type="evidence" value="ECO:0000318"/>
    <property type="project" value="GO_Central"/>
</dbReference>
<evidence type="ECO:0000256" key="2">
    <source>
        <dbReference type="ARBA" id="ARBA00022475"/>
    </source>
</evidence>
<dbReference type="eggNOG" id="KOG3594">
    <property type="taxonomic scope" value="Eukaryota"/>
</dbReference>
<organism evidence="15 16">
    <name type="scientific">Helobdella robusta</name>
    <name type="common">Californian leech</name>
    <dbReference type="NCBI Taxonomy" id="6412"/>
    <lineage>
        <taxon>Eukaryota</taxon>
        <taxon>Metazoa</taxon>
        <taxon>Spiralia</taxon>
        <taxon>Lophotrochozoa</taxon>
        <taxon>Annelida</taxon>
        <taxon>Clitellata</taxon>
        <taxon>Hirudinea</taxon>
        <taxon>Rhynchobdellida</taxon>
        <taxon>Glossiphoniidae</taxon>
        <taxon>Helobdella</taxon>
    </lineage>
</organism>
<keyword evidence="3 12" id="KW-0812">Transmembrane</keyword>
<dbReference type="InterPro" id="IPR015919">
    <property type="entry name" value="Cadherin-like_sf"/>
</dbReference>
<dbReference type="Pfam" id="PF00028">
    <property type="entry name" value="Cadherin"/>
    <property type="match status" value="4"/>
</dbReference>
<keyword evidence="2" id="KW-1003">Cell membrane</keyword>
<dbReference type="PRINTS" id="PR00205">
    <property type="entry name" value="CADHERIN"/>
</dbReference>
<feature type="domain" description="Cadherin" evidence="13">
    <location>
        <begin position="344"/>
        <end position="455"/>
    </location>
</feature>
<evidence type="ECO:0000256" key="3">
    <source>
        <dbReference type="ARBA" id="ARBA00022692"/>
    </source>
</evidence>
<evidence type="ECO:0000256" key="12">
    <source>
        <dbReference type="SAM" id="Phobius"/>
    </source>
</evidence>
<dbReference type="AlphaFoldDB" id="T1FZY4"/>
<reference evidence="16" key="1">
    <citation type="submission" date="2012-12" db="EMBL/GenBank/DDBJ databases">
        <authorList>
            <person name="Hellsten U."/>
            <person name="Grimwood J."/>
            <person name="Chapman J.A."/>
            <person name="Shapiro H."/>
            <person name="Aerts A."/>
            <person name="Otillar R.P."/>
            <person name="Terry A.Y."/>
            <person name="Boore J.L."/>
            <person name="Simakov O."/>
            <person name="Marletaz F."/>
            <person name="Cho S.-J."/>
            <person name="Edsinger-Gonzales E."/>
            <person name="Havlak P."/>
            <person name="Kuo D.-H."/>
            <person name="Larsson T."/>
            <person name="Lv J."/>
            <person name="Arendt D."/>
            <person name="Savage R."/>
            <person name="Osoegawa K."/>
            <person name="de Jong P."/>
            <person name="Lindberg D.R."/>
            <person name="Seaver E.C."/>
            <person name="Weisblat D.A."/>
            <person name="Putnam N.H."/>
            <person name="Grigoriev I.V."/>
            <person name="Rokhsar D.S."/>
        </authorList>
    </citation>
    <scope>NUCLEOTIDE SEQUENCE</scope>
</reference>
<evidence type="ECO:0000256" key="9">
    <source>
        <dbReference type="ARBA" id="ARBA00023136"/>
    </source>
</evidence>
<feature type="domain" description="Cadherin" evidence="13">
    <location>
        <begin position="119"/>
        <end position="218"/>
    </location>
</feature>
<keyword evidence="9 12" id="KW-0472">Membrane</keyword>
<evidence type="ECO:0000313" key="16">
    <source>
        <dbReference type="Proteomes" id="UP000015101"/>
    </source>
</evidence>
<dbReference type="PANTHER" id="PTHR24028">
    <property type="entry name" value="CADHERIN-87A"/>
    <property type="match status" value="1"/>
</dbReference>
<evidence type="ECO:0000313" key="15">
    <source>
        <dbReference type="EnsemblMetazoa" id="HelroP69777"/>
    </source>
</evidence>
<sequence>MQQPPKVIDLHYKTDEEQPANTYVGSLKRDANLDRFYSSNITSLLQYKFLKRQSNLFTLNAHTGVLKTAVKIDRETVCPVRMDVCSVKLDVAVQPIEYIKIIRVVVVIVDVNDHTPSFASPVLEFEINESTAPDSASLTNTAISKNSLSPSQLNYFDVDSEIDTSPAFNVKIKVTKKLDREVKSVYHLVVSAIDGGGKRGSVKVVVNVIDANDNIPTFERTHYEVSIKENVPIGYLVETVKATDKDDGLNAEIIYSLESGGVVTRSKSKKNIASSSVALPFQIDNKTGAVFTSGVIDFEEVIMYRLIISARDMGPDAVQVSVPLTVYIEDENDNSPEISFHTLSSRPGEAEVSENMKIGTFVAYVSVFDADHGLLSLYFYIHVFFYLYASSDAFFILKKMNNREFQILTAAVFDYEKIREFHLSFICSDNGDVPRTSSQALKVNVTDLNDNSPQFSSQKYRVSVKENNEVGKQIIQLAASDRDSNLNAVITYSLTIKEAPANSISEDAVFLINNETGLITVAASLDREKQDKYLLEVTAQDGGQPAKYDVAYVHVTVQDVNDENMKAHNRTYLHKNNLFYVSTSVQRNDVIVRVVASDLDSGENGRVTYEIISCIETDDASLKNHNQITTEVGSIFSSSNQNFTYELTILASDHGNTSLSALIILRIFVNESYTRTGHLIVKKEDVHLKVVIAFFCGLALVIFVLLF</sequence>
<dbReference type="InParanoid" id="T1FZY4"/>
<evidence type="ECO:0000256" key="6">
    <source>
        <dbReference type="ARBA" id="ARBA00022837"/>
    </source>
</evidence>
<evidence type="ECO:0000256" key="7">
    <source>
        <dbReference type="ARBA" id="ARBA00022889"/>
    </source>
</evidence>
<dbReference type="SUPFAM" id="SSF49313">
    <property type="entry name" value="Cadherin-like"/>
    <property type="match status" value="6"/>
</dbReference>
<evidence type="ECO:0000259" key="13">
    <source>
        <dbReference type="PROSITE" id="PS50268"/>
    </source>
</evidence>
<dbReference type="GO" id="GO:0007155">
    <property type="term" value="P:cell adhesion"/>
    <property type="evidence" value="ECO:0000318"/>
    <property type="project" value="GO_Central"/>
</dbReference>
<reference evidence="14 16" key="2">
    <citation type="journal article" date="2013" name="Nature">
        <title>Insights into bilaterian evolution from three spiralian genomes.</title>
        <authorList>
            <person name="Simakov O."/>
            <person name="Marletaz F."/>
            <person name="Cho S.J."/>
            <person name="Edsinger-Gonzales E."/>
            <person name="Havlak P."/>
            <person name="Hellsten U."/>
            <person name="Kuo D.H."/>
            <person name="Larsson T."/>
            <person name="Lv J."/>
            <person name="Arendt D."/>
            <person name="Savage R."/>
            <person name="Osoegawa K."/>
            <person name="de Jong P."/>
            <person name="Grimwood J."/>
            <person name="Chapman J.A."/>
            <person name="Shapiro H."/>
            <person name="Aerts A."/>
            <person name="Otillar R.P."/>
            <person name="Terry A.Y."/>
            <person name="Boore J.L."/>
            <person name="Grigoriev I.V."/>
            <person name="Lindberg D.R."/>
            <person name="Seaver E.C."/>
            <person name="Weisblat D.A."/>
            <person name="Putnam N.H."/>
            <person name="Rokhsar D.S."/>
        </authorList>
    </citation>
    <scope>NUCLEOTIDE SEQUENCE</scope>
</reference>
<reference evidence="15" key="3">
    <citation type="submission" date="2015-06" db="UniProtKB">
        <authorList>
            <consortium name="EnsemblMetazoa"/>
        </authorList>
    </citation>
    <scope>IDENTIFICATION</scope>
</reference>
<feature type="domain" description="Cadherin" evidence="13">
    <location>
        <begin position="456"/>
        <end position="572"/>
    </location>
</feature>
<dbReference type="OMA" id="ERTHYEV"/>
<dbReference type="InterPro" id="IPR020894">
    <property type="entry name" value="Cadherin_CS"/>
</dbReference>
<feature type="domain" description="Cadherin" evidence="13">
    <location>
        <begin position="219"/>
        <end position="338"/>
    </location>
</feature>
<dbReference type="RefSeq" id="XP_009028859.1">
    <property type="nucleotide sequence ID" value="XM_009030611.1"/>
</dbReference>
<dbReference type="Pfam" id="PF08266">
    <property type="entry name" value="Cadherin_2"/>
    <property type="match status" value="1"/>
</dbReference>
<evidence type="ECO:0000256" key="4">
    <source>
        <dbReference type="ARBA" id="ARBA00022729"/>
    </source>
</evidence>
<dbReference type="GO" id="GO:0007156">
    <property type="term" value="P:homophilic cell adhesion via plasma membrane adhesion molecules"/>
    <property type="evidence" value="ECO:0007669"/>
    <property type="project" value="InterPro"/>
</dbReference>
<dbReference type="InterPro" id="IPR013164">
    <property type="entry name" value="Cadherin_N"/>
</dbReference>
<dbReference type="PROSITE" id="PS00232">
    <property type="entry name" value="CADHERIN_1"/>
    <property type="match status" value="3"/>
</dbReference>
<keyword evidence="7" id="KW-0130">Cell adhesion</keyword>
<dbReference type="GeneID" id="20214382"/>
<dbReference type="Proteomes" id="UP000015101">
    <property type="component" value="Unassembled WGS sequence"/>
</dbReference>
<feature type="transmembrane region" description="Helical" evidence="12">
    <location>
        <begin position="377"/>
        <end position="397"/>
    </location>
</feature>
<dbReference type="FunFam" id="2.60.40.60:FF:000380">
    <property type="entry name" value="putative protocadherin beta-18"/>
    <property type="match status" value="1"/>
</dbReference>
<protein>
    <recommendedName>
        <fullName evidence="13">Cadherin domain-containing protein</fullName>
    </recommendedName>
</protein>
<evidence type="ECO:0000256" key="1">
    <source>
        <dbReference type="ARBA" id="ARBA00004251"/>
    </source>
</evidence>
<keyword evidence="10" id="KW-0325">Glycoprotein</keyword>
<dbReference type="Gene3D" id="2.60.40.60">
    <property type="entry name" value="Cadherins"/>
    <property type="match status" value="6"/>
</dbReference>
<dbReference type="PANTHER" id="PTHR24028:SF146">
    <property type="entry name" value="CADHERIN 96CB, ISOFORM D-RELATED"/>
    <property type="match status" value="1"/>
</dbReference>
<dbReference type="GO" id="GO:0005509">
    <property type="term" value="F:calcium ion binding"/>
    <property type="evidence" value="ECO:0007669"/>
    <property type="project" value="UniProtKB-UniRule"/>
</dbReference>
<dbReference type="OrthoDB" id="6252479at2759"/>
<feature type="domain" description="Cadherin" evidence="13">
    <location>
        <begin position="591"/>
        <end position="694"/>
    </location>
</feature>
<dbReference type="FunCoup" id="T1FZY4">
    <property type="interactions" value="55"/>
</dbReference>
<evidence type="ECO:0000256" key="8">
    <source>
        <dbReference type="ARBA" id="ARBA00022989"/>
    </source>
</evidence>
<dbReference type="PROSITE" id="PS50268">
    <property type="entry name" value="CADHERIN_2"/>
    <property type="match status" value="6"/>
</dbReference>
<dbReference type="FunFam" id="2.60.40.60:FF:000321">
    <property type="entry name" value="Cadherin-related tumor suppressor"/>
    <property type="match status" value="1"/>
</dbReference>
<dbReference type="InterPro" id="IPR002126">
    <property type="entry name" value="Cadherin-like_dom"/>
</dbReference>
<keyword evidence="4" id="KW-0732">Signal</keyword>
<dbReference type="FunFam" id="2.60.40.60:FF:000481">
    <property type="entry name" value="Uncharacterized protein"/>
    <property type="match status" value="1"/>
</dbReference>
<proteinExistence type="predicted"/>
<dbReference type="CTD" id="20214382"/>